<dbReference type="Proteomes" id="UP000215214">
    <property type="component" value="Chromosome TJEJU"/>
</dbReference>
<name>A0A238U9T5_9FLAO</name>
<evidence type="ECO:0000313" key="4">
    <source>
        <dbReference type="Proteomes" id="UP000215214"/>
    </source>
</evidence>
<dbReference type="InterPro" id="IPR046947">
    <property type="entry name" value="LytR-like"/>
</dbReference>
<evidence type="ECO:0000256" key="1">
    <source>
        <dbReference type="SAM" id="Phobius"/>
    </source>
</evidence>
<dbReference type="RefSeq" id="WP_095072165.1">
    <property type="nucleotide sequence ID" value="NZ_LT899436.1"/>
</dbReference>
<reference evidence="3 4" key="1">
    <citation type="submission" date="2017-07" db="EMBL/GenBank/DDBJ databases">
        <authorList>
            <person name="Sun Z.S."/>
            <person name="Albrecht U."/>
            <person name="Echele G."/>
            <person name="Lee C.C."/>
        </authorList>
    </citation>
    <scope>NUCLEOTIDE SEQUENCE [LARGE SCALE GENOMIC DNA]</scope>
    <source>
        <strain evidence="4">type strain: KCTC 22618</strain>
    </source>
</reference>
<dbReference type="PANTHER" id="PTHR37299:SF1">
    <property type="entry name" value="STAGE 0 SPORULATION PROTEIN A HOMOLOG"/>
    <property type="match status" value="1"/>
</dbReference>
<dbReference type="EMBL" id="LT899436">
    <property type="protein sequence ID" value="SNR15973.1"/>
    <property type="molecule type" value="Genomic_DNA"/>
</dbReference>
<accession>A0A238U9T5</accession>
<dbReference type="Gene3D" id="2.40.50.1020">
    <property type="entry name" value="LytTr DNA-binding domain"/>
    <property type="match status" value="1"/>
</dbReference>
<organism evidence="3 4">
    <name type="scientific">Tenacibaculum jejuense</name>
    <dbReference type="NCBI Taxonomy" id="584609"/>
    <lineage>
        <taxon>Bacteria</taxon>
        <taxon>Pseudomonadati</taxon>
        <taxon>Bacteroidota</taxon>
        <taxon>Flavobacteriia</taxon>
        <taxon>Flavobacteriales</taxon>
        <taxon>Flavobacteriaceae</taxon>
        <taxon>Tenacibaculum</taxon>
    </lineage>
</organism>
<keyword evidence="1" id="KW-0472">Membrane</keyword>
<dbReference type="InterPro" id="IPR007492">
    <property type="entry name" value="LytTR_DNA-bd_dom"/>
</dbReference>
<dbReference type="PROSITE" id="PS50930">
    <property type="entry name" value="HTH_LYTTR"/>
    <property type="match status" value="1"/>
</dbReference>
<evidence type="ECO:0000259" key="2">
    <source>
        <dbReference type="PROSITE" id="PS50930"/>
    </source>
</evidence>
<feature type="transmembrane region" description="Helical" evidence="1">
    <location>
        <begin position="89"/>
        <end position="108"/>
    </location>
</feature>
<dbReference type="SMART" id="SM00850">
    <property type="entry name" value="LytTR"/>
    <property type="match status" value="1"/>
</dbReference>
<dbReference type="OrthoDB" id="1118393at2"/>
<keyword evidence="1" id="KW-1133">Transmembrane helix</keyword>
<proteinExistence type="predicted"/>
<keyword evidence="1" id="KW-0812">Transmembrane</keyword>
<feature type="transmembrane region" description="Helical" evidence="1">
    <location>
        <begin position="20"/>
        <end position="38"/>
    </location>
</feature>
<dbReference type="PANTHER" id="PTHR37299">
    <property type="entry name" value="TRANSCRIPTIONAL REGULATOR-RELATED"/>
    <property type="match status" value="1"/>
</dbReference>
<feature type="transmembrane region" description="Helical" evidence="1">
    <location>
        <begin position="50"/>
        <end position="69"/>
    </location>
</feature>
<protein>
    <recommendedName>
        <fullName evidence="2">HTH LytTR-type domain-containing protein</fullName>
    </recommendedName>
</protein>
<dbReference type="AlphaFoldDB" id="A0A238U9T5"/>
<evidence type="ECO:0000313" key="3">
    <source>
        <dbReference type="EMBL" id="SNR15973.1"/>
    </source>
</evidence>
<dbReference type="GO" id="GO:0000156">
    <property type="term" value="F:phosphorelay response regulator activity"/>
    <property type="evidence" value="ECO:0007669"/>
    <property type="project" value="InterPro"/>
</dbReference>
<feature type="domain" description="HTH LytTR-type" evidence="2">
    <location>
        <begin position="168"/>
        <end position="269"/>
    </location>
</feature>
<feature type="transmembrane region" description="Helical" evidence="1">
    <location>
        <begin position="120"/>
        <end position="140"/>
    </location>
</feature>
<keyword evidence="4" id="KW-1185">Reference proteome</keyword>
<dbReference type="KEGG" id="tje:TJEJU_2287"/>
<dbReference type="GO" id="GO:0003677">
    <property type="term" value="F:DNA binding"/>
    <property type="evidence" value="ECO:0007669"/>
    <property type="project" value="InterPro"/>
</dbReference>
<dbReference type="Pfam" id="PF04397">
    <property type="entry name" value="LytTR"/>
    <property type="match status" value="1"/>
</dbReference>
<gene>
    <name evidence="3" type="ORF">TJEJU_2287</name>
</gene>
<sequence>MKSIFFKPFPVSSLTDQIQISLFIGLFVSFTLIVFQPFGTYEFKMNNKIIFLLGYGFISAISYATYYFLFMTYYRKWFYARWNIIKEIITVIPVIIITTIICVIYYNLFVTNYSIRIKDIGSFLILCFSVSFIPLSFFYYNKFLKSKLVIATSIENSKDFMITIDSNNKKEKSISINSKELVYIKSSGNYIEVSTRNNVSSFLIRNSLKYVETKLPKHQFLRVHRSYIVNIKMITSVTLKGSSYYIKILDSDSKIPISRAMVKTIRNII</sequence>